<protein>
    <submittedName>
        <fullName evidence="2">Uncharacterized protein</fullName>
    </submittedName>
</protein>
<evidence type="ECO:0000313" key="3">
    <source>
        <dbReference type="Proteomes" id="UP000729357"/>
    </source>
</evidence>
<dbReference type="Proteomes" id="UP000729357">
    <property type="component" value="Unassembled WGS sequence"/>
</dbReference>
<feature type="compositionally biased region" description="Low complexity" evidence="1">
    <location>
        <begin position="81"/>
        <end position="92"/>
    </location>
</feature>
<gene>
    <name evidence="2" type="ORF">KCU98_g2904</name>
</gene>
<feature type="region of interest" description="Disordered" evidence="1">
    <location>
        <begin position="81"/>
        <end position="123"/>
    </location>
</feature>
<accession>A0A9P8K070</accession>
<evidence type="ECO:0000256" key="1">
    <source>
        <dbReference type="SAM" id="MobiDB-lite"/>
    </source>
</evidence>
<comment type="caution">
    <text evidence="2">The sequence shown here is derived from an EMBL/GenBank/DDBJ whole genome shotgun (WGS) entry which is preliminary data.</text>
</comment>
<dbReference type="EMBL" id="JAHFXS010000178">
    <property type="protein sequence ID" value="KAG9988045.1"/>
    <property type="molecule type" value="Genomic_DNA"/>
</dbReference>
<reference evidence="2" key="2">
    <citation type="submission" date="2021-08" db="EMBL/GenBank/DDBJ databases">
        <authorList>
            <person name="Gostincar C."/>
            <person name="Sun X."/>
            <person name="Song Z."/>
            <person name="Gunde-Cimerman N."/>
        </authorList>
    </citation>
    <scope>NUCLEOTIDE SEQUENCE</scope>
    <source>
        <strain evidence="2">EXF-9298</strain>
    </source>
</reference>
<feature type="compositionally biased region" description="Gly residues" evidence="1">
    <location>
        <begin position="110"/>
        <end position="123"/>
    </location>
</feature>
<proteinExistence type="predicted"/>
<keyword evidence="3" id="KW-1185">Reference proteome</keyword>
<name>A0A9P8K070_AURME</name>
<dbReference type="AlphaFoldDB" id="A0A9P8K070"/>
<feature type="non-terminal residue" evidence="2">
    <location>
        <position position="123"/>
    </location>
</feature>
<organism evidence="2 3">
    <name type="scientific">Aureobasidium melanogenum</name>
    <name type="common">Aureobasidium pullulans var. melanogenum</name>
    <dbReference type="NCBI Taxonomy" id="46634"/>
    <lineage>
        <taxon>Eukaryota</taxon>
        <taxon>Fungi</taxon>
        <taxon>Dikarya</taxon>
        <taxon>Ascomycota</taxon>
        <taxon>Pezizomycotina</taxon>
        <taxon>Dothideomycetes</taxon>
        <taxon>Dothideomycetidae</taxon>
        <taxon>Dothideales</taxon>
        <taxon>Saccotheciaceae</taxon>
        <taxon>Aureobasidium</taxon>
    </lineage>
</organism>
<reference evidence="2" key="1">
    <citation type="journal article" date="2021" name="J Fungi (Basel)">
        <title>Virulence traits and population genomics of the black yeast Aureobasidium melanogenum.</title>
        <authorList>
            <person name="Cernosa A."/>
            <person name="Sun X."/>
            <person name="Gostincar C."/>
            <person name="Fang C."/>
            <person name="Gunde-Cimerman N."/>
            <person name="Song Z."/>
        </authorList>
    </citation>
    <scope>NUCLEOTIDE SEQUENCE</scope>
    <source>
        <strain evidence="2">EXF-9298</strain>
    </source>
</reference>
<sequence length="123" mass="12566">MSLPSLPPYKAVCESAEEAQRLADNAARVAASLQVGALNSALMHEQMMVALHHQSAYLGQRALLEQIAGLRARVAELEQQLRAARPAQPATAFDNGRGGHSGPRRDDGAAGAGAGAGASGVGA</sequence>
<evidence type="ECO:0000313" key="2">
    <source>
        <dbReference type="EMBL" id="KAG9988045.1"/>
    </source>
</evidence>